<comment type="caution">
    <text evidence="2">The sequence shown here is derived from an EMBL/GenBank/DDBJ whole genome shotgun (WGS) entry which is preliminary data.</text>
</comment>
<evidence type="ECO:0000313" key="2">
    <source>
        <dbReference type="EMBL" id="GLZ82124.1"/>
    </source>
</evidence>
<keyword evidence="3" id="KW-1185">Reference proteome</keyword>
<organism evidence="2 3">
    <name type="scientific">Actinorhabdospora filicis</name>
    <dbReference type="NCBI Taxonomy" id="1785913"/>
    <lineage>
        <taxon>Bacteria</taxon>
        <taxon>Bacillati</taxon>
        <taxon>Actinomycetota</taxon>
        <taxon>Actinomycetes</taxon>
        <taxon>Micromonosporales</taxon>
        <taxon>Micromonosporaceae</taxon>
        <taxon>Actinorhabdospora</taxon>
    </lineage>
</organism>
<evidence type="ECO:0000256" key="1">
    <source>
        <dbReference type="SAM" id="MobiDB-lite"/>
    </source>
</evidence>
<protein>
    <submittedName>
        <fullName evidence="2">Uncharacterized protein</fullName>
    </submittedName>
</protein>
<reference evidence="2" key="1">
    <citation type="submission" date="2023-03" db="EMBL/GenBank/DDBJ databases">
        <title>Actinorhabdospora filicis NBRC 111898.</title>
        <authorList>
            <person name="Ichikawa N."/>
            <person name="Sato H."/>
            <person name="Tonouchi N."/>
        </authorList>
    </citation>
    <scope>NUCLEOTIDE SEQUENCE</scope>
    <source>
        <strain evidence="2">NBRC 111898</strain>
    </source>
</reference>
<sequence length="122" mass="13538">MSSVRVRPAQARRPEDGRLPDPVEVGRSAYLHAVADATRAVGNVVHNVHVTVEKSRWFGRPSEFECLGCGQEPRHIVPGYAPMCDAAFMAWGMTVVPRPLLWSVPARREPVPVVPHNPWGPR</sequence>
<evidence type="ECO:0000313" key="3">
    <source>
        <dbReference type="Proteomes" id="UP001165079"/>
    </source>
</evidence>
<gene>
    <name evidence="2" type="ORF">Afil01_69310</name>
</gene>
<dbReference type="EMBL" id="BSTX01000010">
    <property type="protein sequence ID" value="GLZ82124.1"/>
    <property type="molecule type" value="Genomic_DNA"/>
</dbReference>
<dbReference type="Proteomes" id="UP001165079">
    <property type="component" value="Unassembled WGS sequence"/>
</dbReference>
<dbReference type="AlphaFoldDB" id="A0A9W6SSM6"/>
<accession>A0A9W6SSM6</accession>
<name>A0A9W6SSM6_9ACTN</name>
<proteinExistence type="predicted"/>
<feature type="compositionally biased region" description="Basic and acidic residues" evidence="1">
    <location>
        <begin position="12"/>
        <end position="21"/>
    </location>
</feature>
<feature type="region of interest" description="Disordered" evidence="1">
    <location>
        <begin position="1"/>
        <end position="23"/>
    </location>
</feature>